<evidence type="ECO:0000313" key="10">
    <source>
        <dbReference type="RefSeq" id="XP_025409675.1"/>
    </source>
</evidence>
<evidence type="ECO:0000313" key="8">
    <source>
        <dbReference type="Proteomes" id="UP000694846"/>
    </source>
</evidence>
<feature type="region of interest" description="Disordered" evidence="5">
    <location>
        <begin position="352"/>
        <end position="389"/>
    </location>
</feature>
<evidence type="ECO:0000256" key="5">
    <source>
        <dbReference type="SAM" id="MobiDB-lite"/>
    </source>
</evidence>
<feature type="compositionally biased region" description="Polar residues" evidence="5">
    <location>
        <begin position="110"/>
        <end position="119"/>
    </location>
</feature>
<sequence length="607" mass="67791">MSEGRFPSYHHLPPAAPAPQRHHLATAATPSVPHPLTTFHHPPPISHQLSTWFTKQDMAAYRNPPYASLHNVAALQMHKSQHTPIIDRWMDSRNNMPPPSRPGPPSPSPAHSTNVSPSFSLTRTVELDLTKHKKESDQMSIDLSSNTSLKRTKDQVNGQLISSKIGIIEDKAISVIASNSLKLIKSEIKTRSLANYPELFGSQIVKITRLEDHEKKCNKSDDKSARDVVDNPVKIEIADTNNVEKMLENIFQINESEKLSVIKTIKQEKSPSPSTMRAESVEKILKSPSPIPRIEHDKSEDSLSIEGSSKKVHDTHSQFLEVENKLEELFGGVITSNSTTDQQVVLENKPKPIIPTKRPYTKSKKQIKKVKKIPPVTEKPKPPVEPATKKYKGPVIRVNGGNIENPTSFVIINRKVQDDEDSLDGRNINRKTYSYKSGVCNGEEKPDVSNLESSDWQCVFCSRGPHVRDIGYDPTGDLFGPYYVSIPKVIKTNDNPKRKKSKHNLSDNDTSETFIEIWTHENCLIWASGIYMVGAKIFGLEDSVRIAKNTVCVYCGANGASIGCTARHCKSSIHYSCAIHVGWLLDTQNFMTTCNVHRNSLLESSCH</sequence>
<keyword evidence="3" id="KW-0863">Zinc-finger</keyword>
<dbReference type="PANTHER" id="PTHR14955">
    <property type="entry name" value="RETINOIC ACID INDUCED 1/TRANSCRIPTION FACTOR 20"/>
    <property type="match status" value="1"/>
</dbReference>
<dbReference type="RefSeq" id="XP_025409675.1">
    <property type="nucleotide sequence ID" value="XM_025553890.1"/>
</dbReference>
<evidence type="ECO:0000256" key="2">
    <source>
        <dbReference type="ARBA" id="ARBA00022723"/>
    </source>
</evidence>
<dbReference type="RefSeq" id="XP_025409674.1">
    <property type="nucleotide sequence ID" value="XM_025553889.1"/>
</dbReference>
<reference evidence="9 10" key="2">
    <citation type="submission" date="2025-04" db="UniProtKB">
        <authorList>
            <consortium name="RefSeq"/>
        </authorList>
    </citation>
    <scope>IDENTIFICATION</scope>
    <source>
        <tissue evidence="9 10">Whole body</tissue>
    </source>
</reference>
<feature type="compositionally biased region" description="Pro residues" evidence="5">
    <location>
        <begin position="96"/>
        <end position="108"/>
    </location>
</feature>
<keyword evidence="1" id="KW-0597">Phosphoprotein</keyword>
<keyword evidence="8" id="KW-1185">Reference proteome</keyword>
<dbReference type="PANTHER" id="PTHR14955:SF4">
    <property type="entry name" value="PHD-TYPE DOMAIN-CONTAINING PROTEIN"/>
    <property type="match status" value="1"/>
</dbReference>
<dbReference type="OrthoDB" id="10029243at2759"/>
<dbReference type="Proteomes" id="UP000694846">
    <property type="component" value="Unplaced"/>
</dbReference>
<feature type="compositionally biased region" description="Basic residues" evidence="5">
    <location>
        <begin position="359"/>
        <end position="372"/>
    </location>
</feature>
<dbReference type="PROSITE" id="PS51805">
    <property type="entry name" value="EPHD"/>
    <property type="match status" value="1"/>
</dbReference>
<evidence type="ECO:0000256" key="1">
    <source>
        <dbReference type="ARBA" id="ARBA00022553"/>
    </source>
</evidence>
<protein>
    <submittedName>
        <fullName evidence="7">Transcription factor 20</fullName>
    </submittedName>
    <submittedName>
        <fullName evidence="9 10">Uncharacterized protein LOC112683042</fullName>
    </submittedName>
</protein>
<dbReference type="GO" id="GO:0006357">
    <property type="term" value="P:regulation of transcription by RNA polymerase II"/>
    <property type="evidence" value="ECO:0007669"/>
    <property type="project" value="TreeGrafter"/>
</dbReference>
<evidence type="ECO:0000259" key="6">
    <source>
        <dbReference type="PROSITE" id="PS51805"/>
    </source>
</evidence>
<dbReference type="Gene3D" id="3.30.40.10">
    <property type="entry name" value="Zinc/RING finger domain, C3HC4 (zinc finger)"/>
    <property type="match status" value="1"/>
</dbReference>
<evidence type="ECO:0000313" key="7">
    <source>
        <dbReference type="EMBL" id="MBY83906.1"/>
    </source>
</evidence>
<keyword evidence="2" id="KW-0479">Metal-binding</keyword>
<feature type="region of interest" description="Disordered" evidence="5">
    <location>
        <begin position="1"/>
        <end position="22"/>
    </location>
</feature>
<dbReference type="Pfam" id="PF13771">
    <property type="entry name" value="zf-HC5HC2H"/>
    <property type="match status" value="1"/>
</dbReference>
<dbReference type="GO" id="GO:0005634">
    <property type="term" value="C:nucleus"/>
    <property type="evidence" value="ECO:0007669"/>
    <property type="project" value="TreeGrafter"/>
</dbReference>
<dbReference type="GO" id="GO:0008270">
    <property type="term" value="F:zinc ion binding"/>
    <property type="evidence" value="ECO:0007669"/>
    <property type="project" value="UniProtKB-KW"/>
</dbReference>
<evidence type="ECO:0000256" key="4">
    <source>
        <dbReference type="ARBA" id="ARBA00022833"/>
    </source>
</evidence>
<dbReference type="InterPro" id="IPR013083">
    <property type="entry name" value="Znf_RING/FYVE/PHD"/>
</dbReference>
<proteinExistence type="predicted"/>
<evidence type="ECO:0000313" key="9">
    <source>
        <dbReference type="RefSeq" id="XP_025409674.1"/>
    </source>
</evidence>
<dbReference type="InterPro" id="IPR052440">
    <property type="entry name" value="Trans_Reg/Chrom_Remod"/>
</dbReference>
<organism evidence="7">
    <name type="scientific">Sipha flava</name>
    <name type="common">yellow sugarcane aphid</name>
    <dbReference type="NCBI Taxonomy" id="143950"/>
    <lineage>
        <taxon>Eukaryota</taxon>
        <taxon>Metazoa</taxon>
        <taxon>Ecdysozoa</taxon>
        <taxon>Arthropoda</taxon>
        <taxon>Hexapoda</taxon>
        <taxon>Insecta</taxon>
        <taxon>Pterygota</taxon>
        <taxon>Neoptera</taxon>
        <taxon>Paraneoptera</taxon>
        <taxon>Hemiptera</taxon>
        <taxon>Sternorrhyncha</taxon>
        <taxon>Aphidomorpha</taxon>
        <taxon>Aphidoidea</taxon>
        <taxon>Aphididae</taxon>
        <taxon>Sipha</taxon>
    </lineage>
</organism>
<dbReference type="AlphaFoldDB" id="A0A2S2R1P4"/>
<evidence type="ECO:0000256" key="3">
    <source>
        <dbReference type="ARBA" id="ARBA00022771"/>
    </source>
</evidence>
<accession>A0A2S2R1P4</accession>
<feature type="region of interest" description="Disordered" evidence="5">
    <location>
        <begin position="89"/>
        <end position="119"/>
    </location>
</feature>
<reference evidence="7" key="1">
    <citation type="submission" date="2018-04" db="EMBL/GenBank/DDBJ databases">
        <title>Transcriptome assembly of Sipha flava.</title>
        <authorList>
            <person name="Scully E.D."/>
            <person name="Geib S.M."/>
            <person name="Palmer N.A."/>
            <person name="Koch K."/>
            <person name="Bradshaw J."/>
            <person name="Heng-Moss T."/>
            <person name="Sarath G."/>
        </authorList>
    </citation>
    <scope>NUCLEOTIDE SEQUENCE</scope>
</reference>
<name>A0A2S2R1P4_9HEMI</name>
<keyword evidence="4" id="KW-0862">Zinc</keyword>
<dbReference type="InterPro" id="IPR034732">
    <property type="entry name" value="EPHD"/>
</dbReference>
<gene>
    <name evidence="7" type="primary">TCF20</name>
    <name evidence="9 10" type="synonym">LOC112683042</name>
    <name evidence="7" type="ORF">g.30955</name>
</gene>
<feature type="domain" description="PHD-type" evidence="6">
    <location>
        <begin position="486"/>
        <end position="598"/>
    </location>
</feature>
<dbReference type="EMBL" id="GGMS01014703">
    <property type="protein sequence ID" value="MBY83906.1"/>
    <property type="molecule type" value="Transcribed_RNA"/>
</dbReference>